<evidence type="ECO:0000259" key="2">
    <source>
        <dbReference type="SMART" id="SM00893"/>
    </source>
</evidence>
<comment type="caution">
    <text evidence="3">The sequence shown here is derived from an EMBL/GenBank/DDBJ whole genome shotgun (WGS) entry which is preliminary data.</text>
</comment>
<reference evidence="3 4" key="1">
    <citation type="submission" date="2014-01" db="EMBL/GenBank/DDBJ databases">
        <title>Plasmidome dynamics in the species complex Clostridium novyi sensu lato converts strains of independent lineages into distinctly different pathogens.</title>
        <authorList>
            <person name="Skarin H."/>
            <person name="Segerman B."/>
        </authorList>
    </citation>
    <scope>NUCLEOTIDE SEQUENCE [LARGE SCALE GENOMIC DNA]</scope>
    <source>
        <strain evidence="3 4">4552</strain>
    </source>
</reference>
<protein>
    <recommendedName>
        <fullName evidence="1">Electron transfer flavoprotein small subunit</fullName>
    </recommendedName>
</protein>
<dbReference type="GO" id="GO:0009055">
    <property type="term" value="F:electron transfer activity"/>
    <property type="evidence" value="ECO:0007669"/>
    <property type="project" value="InterPro"/>
</dbReference>
<dbReference type="InterPro" id="IPR014729">
    <property type="entry name" value="Rossmann-like_a/b/a_fold"/>
</dbReference>
<gene>
    <name evidence="3" type="ORF">Z968_09180</name>
</gene>
<dbReference type="SUPFAM" id="SSF52402">
    <property type="entry name" value="Adenine nucleotide alpha hydrolases-like"/>
    <property type="match status" value="1"/>
</dbReference>
<evidence type="ECO:0000313" key="4">
    <source>
        <dbReference type="Proteomes" id="UP000030012"/>
    </source>
</evidence>
<dbReference type="InterPro" id="IPR012255">
    <property type="entry name" value="ETF_b"/>
</dbReference>
<sequence length="255" mass="27788">MKTITCCKVVSNEEFINVLPNRELSFENVPNKISDYDLNALEAGKILARKTKGSLIALSIGKSSALNSSKIQKDILSRGANELTLVTDDSIELLDSFETAKAITKAIKEIGEYDLILFGTGSSDLYSQSVGTQVGTLLNVPTLSNVISIEVKENNLLEVKRALGDCVQIFEIATPAVLSVSSEINVPSIPSMIEIMKAGKKPVNKLALDFSDLKSSVEIIEELAPEKQERKKQIIEGDDDESINALVTFLKKENL</sequence>
<dbReference type="PANTHER" id="PTHR21294">
    <property type="entry name" value="ELECTRON TRANSFER FLAVOPROTEIN BETA-SUBUNIT"/>
    <property type="match status" value="1"/>
</dbReference>
<dbReference type="PIRSF" id="PIRSF000090">
    <property type="entry name" value="Beta-ETF"/>
    <property type="match status" value="1"/>
</dbReference>
<dbReference type="SMART" id="SM00893">
    <property type="entry name" value="ETF"/>
    <property type="match status" value="1"/>
</dbReference>
<dbReference type="AlphaFoldDB" id="A0A0A0I547"/>
<dbReference type="InterPro" id="IPR014730">
    <property type="entry name" value="ETF_a/b_N"/>
</dbReference>
<dbReference type="EMBL" id="JENJ01000040">
    <property type="protein sequence ID" value="KGM95446.1"/>
    <property type="molecule type" value="Genomic_DNA"/>
</dbReference>
<dbReference type="Gene3D" id="3.40.50.620">
    <property type="entry name" value="HUPs"/>
    <property type="match status" value="1"/>
</dbReference>
<dbReference type="Proteomes" id="UP000030012">
    <property type="component" value="Unassembled WGS sequence"/>
</dbReference>
<evidence type="ECO:0000256" key="1">
    <source>
        <dbReference type="ARBA" id="ARBA00042002"/>
    </source>
</evidence>
<accession>A0A0A0I547</accession>
<dbReference type="Pfam" id="PF01012">
    <property type="entry name" value="ETF"/>
    <property type="match status" value="1"/>
</dbReference>
<proteinExistence type="predicted"/>
<feature type="domain" description="Electron transfer flavoprotein alpha/beta-subunit N-terminal" evidence="2">
    <location>
        <begin position="21"/>
        <end position="215"/>
    </location>
</feature>
<name>A0A0A0I547_CLONO</name>
<dbReference type="OrthoDB" id="9804960at2"/>
<dbReference type="PANTHER" id="PTHR21294:SF17">
    <property type="entry name" value="PROTEIN FIXA"/>
    <property type="match status" value="1"/>
</dbReference>
<dbReference type="RefSeq" id="WP_039255748.1">
    <property type="nucleotide sequence ID" value="NZ_JENJ01000040.1"/>
</dbReference>
<evidence type="ECO:0000313" key="3">
    <source>
        <dbReference type="EMBL" id="KGM95446.1"/>
    </source>
</evidence>
<organism evidence="3 4">
    <name type="scientific">Clostridium novyi A str. 4552</name>
    <dbReference type="NCBI Taxonomy" id="1444289"/>
    <lineage>
        <taxon>Bacteria</taxon>
        <taxon>Bacillati</taxon>
        <taxon>Bacillota</taxon>
        <taxon>Clostridia</taxon>
        <taxon>Eubacteriales</taxon>
        <taxon>Clostridiaceae</taxon>
        <taxon>Clostridium</taxon>
    </lineage>
</organism>